<organism evidence="8 9">
    <name type="scientific">Nodularia spumigena CENA596</name>
    <dbReference type="NCBI Taxonomy" id="1819295"/>
    <lineage>
        <taxon>Bacteria</taxon>
        <taxon>Bacillati</taxon>
        <taxon>Cyanobacteriota</taxon>
        <taxon>Cyanophyceae</taxon>
        <taxon>Nostocales</taxon>
        <taxon>Nodulariaceae</taxon>
        <taxon>Nodularia</taxon>
    </lineage>
</organism>
<name>A0A166IL22_NODSP</name>
<comment type="similarity">
    <text evidence="1">Belongs to the HicA mRNA interferase family.</text>
</comment>
<protein>
    <recommendedName>
        <fullName evidence="10">Type II toxin-antitoxin system HicA family toxin</fullName>
    </recommendedName>
</protein>
<dbReference type="EMBL" id="LWAJ01000236">
    <property type="protein sequence ID" value="KZL48540.1"/>
    <property type="molecule type" value="Genomic_DNA"/>
</dbReference>
<dbReference type="OrthoDB" id="121656at2"/>
<keyword evidence="4" id="KW-0255">Endonuclease</keyword>
<evidence type="ECO:0000256" key="6">
    <source>
        <dbReference type="ARBA" id="ARBA00022884"/>
    </source>
</evidence>
<evidence type="ECO:0008006" key="10">
    <source>
        <dbReference type="Google" id="ProtNLM"/>
    </source>
</evidence>
<evidence type="ECO:0000256" key="2">
    <source>
        <dbReference type="ARBA" id="ARBA00022649"/>
    </source>
</evidence>
<keyword evidence="5" id="KW-0378">Hydrolase</keyword>
<gene>
    <name evidence="8" type="ORF">A2T98_17420</name>
</gene>
<dbReference type="RefSeq" id="WP_063873859.1">
    <property type="nucleotide sequence ID" value="NZ_CAWMRI010000236.1"/>
</dbReference>
<evidence type="ECO:0000313" key="8">
    <source>
        <dbReference type="EMBL" id="KZL48540.1"/>
    </source>
</evidence>
<keyword evidence="6" id="KW-0694">RNA-binding</keyword>
<comment type="caution">
    <text evidence="8">The sequence shown here is derived from an EMBL/GenBank/DDBJ whole genome shotgun (WGS) entry which is preliminary data.</text>
</comment>
<evidence type="ECO:0000313" key="9">
    <source>
        <dbReference type="Proteomes" id="UP000076555"/>
    </source>
</evidence>
<keyword evidence="3" id="KW-0540">Nuclease</keyword>
<dbReference type="Proteomes" id="UP000076555">
    <property type="component" value="Unassembled WGS sequence"/>
</dbReference>
<sequence length="77" mass="8860">MSNFPSVKAKEFIKVIEKLGFYFDRQKGSHAIYKDSYGQRIVIPMHSGKDLKQGTLMGMIQDIGIDKEMFFELLGKE</sequence>
<keyword evidence="2" id="KW-1277">Toxin-antitoxin system</keyword>
<accession>A0A166IL22</accession>
<evidence type="ECO:0000256" key="3">
    <source>
        <dbReference type="ARBA" id="ARBA00022722"/>
    </source>
</evidence>
<dbReference type="SUPFAM" id="SSF54786">
    <property type="entry name" value="YcfA/nrd intein domain"/>
    <property type="match status" value="1"/>
</dbReference>
<dbReference type="InterPro" id="IPR038570">
    <property type="entry name" value="HicA_sf"/>
</dbReference>
<evidence type="ECO:0000256" key="7">
    <source>
        <dbReference type="ARBA" id="ARBA00023016"/>
    </source>
</evidence>
<evidence type="ECO:0000256" key="5">
    <source>
        <dbReference type="ARBA" id="ARBA00022801"/>
    </source>
</evidence>
<proteinExistence type="inferred from homology"/>
<dbReference type="PANTHER" id="PTHR34873:SF3">
    <property type="entry name" value="ADDICTION MODULE TOXIN, HICA FAMILY"/>
    <property type="match status" value="1"/>
</dbReference>
<reference evidence="8 9" key="1">
    <citation type="submission" date="2016-04" db="EMBL/GenBank/DDBJ databases">
        <title>Draft Genome Assembly of the Bloom-forming Cyanobacterium Nodularia spumigena Strain CENA596 in Shrimp Production Ponds.</title>
        <authorList>
            <person name="Popin R.V."/>
            <person name="Rigonato J."/>
            <person name="Abreu V.A."/>
            <person name="Andreote A.P."/>
            <person name="Silveira S.B."/>
            <person name="Odebrecht C."/>
            <person name="Fiore M.F."/>
        </authorList>
    </citation>
    <scope>NUCLEOTIDE SEQUENCE [LARGE SCALE GENOMIC DNA]</scope>
    <source>
        <strain evidence="8 9">CENA596</strain>
    </source>
</reference>
<dbReference type="AlphaFoldDB" id="A0A166IL22"/>
<dbReference type="Gene3D" id="3.30.920.30">
    <property type="entry name" value="Hypothetical protein"/>
    <property type="match status" value="1"/>
</dbReference>
<dbReference type="GO" id="GO:0016787">
    <property type="term" value="F:hydrolase activity"/>
    <property type="evidence" value="ECO:0007669"/>
    <property type="project" value="UniProtKB-KW"/>
</dbReference>
<dbReference type="GO" id="GO:0004519">
    <property type="term" value="F:endonuclease activity"/>
    <property type="evidence" value="ECO:0007669"/>
    <property type="project" value="UniProtKB-KW"/>
</dbReference>
<dbReference type="InterPro" id="IPR012933">
    <property type="entry name" value="HicA_mRNA_interferase"/>
</dbReference>
<evidence type="ECO:0000256" key="4">
    <source>
        <dbReference type="ARBA" id="ARBA00022759"/>
    </source>
</evidence>
<dbReference type="Pfam" id="PF07927">
    <property type="entry name" value="HicA_toxin"/>
    <property type="match status" value="1"/>
</dbReference>
<keyword evidence="7" id="KW-0346">Stress response</keyword>
<dbReference type="GO" id="GO:0003729">
    <property type="term" value="F:mRNA binding"/>
    <property type="evidence" value="ECO:0007669"/>
    <property type="project" value="InterPro"/>
</dbReference>
<dbReference type="PANTHER" id="PTHR34873">
    <property type="entry name" value="SSR1766 PROTEIN"/>
    <property type="match status" value="1"/>
</dbReference>
<evidence type="ECO:0000256" key="1">
    <source>
        <dbReference type="ARBA" id="ARBA00006620"/>
    </source>
</evidence>